<keyword evidence="11" id="KW-1185">Reference proteome</keyword>
<name>W2TET4_NECAM</name>
<evidence type="ECO:0000256" key="1">
    <source>
        <dbReference type="ARBA" id="ARBA00004479"/>
    </source>
</evidence>
<keyword evidence="2 8" id="KW-0812">Transmembrane</keyword>
<dbReference type="GO" id="GO:0016020">
    <property type="term" value="C:membrane"/>
    <property type="evidence" value="ECO:0007669"/>
    <property type="project" value="UniProtKB-SubCell"/>
</dbReference>
<keyword evidence="3" id="KW-0732">Signal</keyword>
<evidence type="ECO:0000256" key="3">
    <source>
        <dbReference type="ARBA" id="ARBA00022729"/>
    </source>
</evidence>
<keyword evidence="6" id="KW-0675">Receptor</keyword>
<dbReference type="OrthoDB" id="5855836at2759"/>
<evidence type="ECO:0000259" key="9">
    <source>
        <dbReference type="PROSITE" id="PS51534"/>
    </source>
</evidence>
<proteinExistence type="predicted"/>
<evidence type="ECO:0000313" key="10">
    <source>
        <dbReference type="EMBL" id="ETN79701.1"/>
    </source>
</evidence>
<dbReference type="GO" id="GO:0030368">
    <property type="term" value="F:interleukin-17 receptor activity"/>
    <property type="evidence" value="ECO:0007669"/>
    <property type="project" value="InterPro"/>
</dbReference>
<keyword evidence="5 8" id="KW-0472">Membrane</keyword>
<dbReference type="PANTHER" id="PTHR15583">
    <property type="entry name" value="INTERLEUKIN-17 RECEPTOR"/>
    <property type="match status" value="1"/>
</dbReference>
<evidence type="ECO:0000313" key="11">
    <source>
        <dbReference type="Proteomes" id="UP000053676"/>
    </source>
</evidence>
<dbReference type="InterPro" id="IPR013568">
    <property type="entry name" value="SEFIR_dom"/>
</dbReference>
<reference evidence="11" key="1">
    <citation type="journal article" date="2014" name="Nat. Genet.">
        <title>Genome of the human hookworm Necator americanus.</title>
        <authorList>
            <person name="Tang Y.T."/>
            <person name="Gao X."/>
            <person name="Rosa B.A."/>
            <person name="Abubucker S."/>
            <person name="Hallsworth-Pepin K."/>
            <person name="Martin J."/>
            <person name="Tyagi R."/>
            <person name="Heizer E."/>
            <person name="Zhang X."/>
            <person name="Bhonagiri-Palsikar V."/>
            <person name="Minx P."/>
            <person name="Warren W.C."/>
            <person name="Wang Q."/>
            <person name="Zhan B."/>
            <person name="Hotez P.J."/>
            <person name="Sternberg P.W."/>
            <person name="Dougall A."/>
            <person name="Gaze S.T."/>
            <person name="Mulvenna J."/>
            <person name="Sotillo J."/>
            <person name="Ranganathan S."/>
            <person name="Rabelo E.M."/>
            <person name="Wilson R.K."/>
            <person name="Felgner P.L."/>
            <person name="Bethony J."/>
            <person name="Hawdon J.M."/>
            <person name="Gasser R.B."/>
            <person name="Loukas A."/>
            <person name="Mitreva M."/>
        </authorList>
    </citation>
    <scope>NUCLEOTIDE SEQUENCE [LARGE SCALE GENOMIC DNA]</scope>
</reference>
<protein>
    <submittedName>
        <fullName evidence="10">SEFIR domain protein</fullName>
    </submittedName>
</protein>
<feature type="domain" description="SEFIR" evidence="9">
    <location>
        <begin position="43"/>
        <end position="185"/>
    </location>
</feature>
<feature type="transmembrane region" description="Helical" evidence="8">
    <location>
        <begin position="6"/>
        <end position="24"/>
    </location>
</feature>
<evidence type="ECO:0000256" key="6">
    <source>
        <dbReference type="ARBA" id="ARBA00023170"/>
    </source>
</evidence>
<dbReference type="STRING" id="51031.W2TET4"/>
<dbReference type="Pfam" id="PF08357">
    <property type="entry name" value="SEFIR"/>
    <property type="match status" value="1"/>
</dbReference>
<dbReference type="AlphaFoldDB" id="W2TET4"/>
<keyword evidence="7" id="KW-0325">Glycoprotein</keyword>
<gene>
    <name evidence="10" type="ORF">NECAME_09661</name>
</gene>
<dbReference type="PANTHER" id="PTHR15583:SF7">
    <property type="entry name" value="INTERLEUKIN CYTOKINE RECEPTOR-RELATED PROTEIN 2"/>
    <property type="match status" value="1"/>
</dbReference>
<evidence type="ECO:0000256" key="5">
    <source>
        <dbReference type="ARBA" id="ARBA00023136"/>
    </source>
</evidence>
<dbReference type="EMBL" id="KI659362">
    <property type="protein sequence ID" value="ETN79701.1"/>
    <property type="molecule type" value="Genomic_DNA"/>
</dbReference>
<accession>W2TET4</accession>
<dbReference type="PROSITE" id="PS51534">
    <property type="entry name" value="SEFIR"/>
    <property type="match status" value="1"/>
</dbReference>
<evidence type="ECO:0000256" key="2">
    <source>
        <dbReference type="ARBA" id="ARBA00022692"/>
    </source>
</evidence>
<dbReference type="Gene3D" id="3.40.50.11530">
    <property type="match status" value="1"/>
</dbReference>
<dbReference type="OMA" id="YEFNDAV"/>
<comment type="subcellular location">
    <subcellularLocation>
        <location evidence="1">Membrane</location>
        <topology evidence="1">Single-pass type I membrane protein</topology>
    </subcellularLocation>
</comment>
<dbReference type="Proteomes" id="UP000053676">
    <property type="component" value="Unassembled WGS sequence"/>
</dbReference>
<organism evidence="10 11">
    <name type="scientific">Necator americanus</name>
    <name type="common">Human hookworm</name>
    <dbReference type="NCBI Taxonomy" id="51031"/>
    <lineage>
        <taxon>Eukaryota</taxon>
        <taxon>Metazoa</taxon>
        <taxon>Ecdysozoa</taxon>
        <taxon>Nematoda</taxon>
        <taxon>Chromadorea</taxon>
        <taxon>Rhabditida</taxon>
        <taxon>Rhabditina</taxon>
        <taxon>Rhabditomorpha</taxon>
        <taxon>Strongyloidea</taxon>
        <taxon>Ancylostomatidae</taxon>
        <taxon>Bunostominae</taxon>
        <taxon>Necator</taxon>
    </lineage>
</organism>
<evidence type="ECO:0000256" key="8">
    <source>
        <dbReference type="SAM" id="Phobius"/>
    </source>
</evidence>
<evidence type="ECO:0000256" key="7">
    <source>
        <dbReference type="ARBA" id="ARBA00023180"/>
    </source>
</evidence>
<keyword evidence="4 8" id="KW-1133">Transmembrane helix</keyword>
<evidence type="ECO:0000256" key="4">
    <source>
        <dbReference type="ARBA" id="ARBA00022989"/>
    </source>
</evidence>
<sequence>MSALCSYTAVFVLALFGMIYVFILRRRVRHTPVEVREIELQSKPSVLLLTPDDCDEHALVMLLLSRILERHFGVNVLLDYHEMSNSVARPSRWLVDSMCRASRVLIIVSPCTELVINGQHLKQRRPFPDLFGSAINMILRESTKTTTLSKYIICRLPYSPPTPKQLSLLGFPEVEVPSEFTRLTALVHSIDYEFNDAVDPSLQNELAEAVNRVVKMMKVNPSWIESRCVSENVHNDNTVRFVDVPEKSMLLETAEERREAAVEFGLLPPEENEVVGISSEFALLPPDSSDED</sequence>
<dbReference type="KEGG" id="nai:NECAME_09661"/>
<dbReference type="InterPro" id="IPR039465">
    <property type="entry name" value="IL-17_rcpt-like"/>
</dbReference>